<evidence type="ECO:0000313" key="3">
    <source>
        <dbReference type="EMBL" id="MCZ0864118.1"/>
    </source>
</evidence>
<dbReference type="RefSeq" id="WP_258330275.1">
    <property type="nucleotide sequence ID" value="NZ_JAPTGG010000002.1"/>
</dbReference>
<keyword evidence="3" id="KW-0282">Flagellum</keyword>
<keyword evidence="3" id="KW-0969">Cilium</keyword>
<feature type="region of interest" description="Disordered" evidence="1">
    <location>
        <begin position="129"/>
        <end position="149"/>
    </location>
</feature>
<feature type="compositionally biased region" description="Low complexity" evidence="1">
    <location>
        <begin position="61"/>
        <end position="85"/>
    </location>
</feature>
<dbReference type="EMBL" id="JAPTGG010000002">
    <property type="protein sequence ID" value="MCZ0864118.1"/>
    <property type="molecule type" value="Genomic_DNA"/>
</dbReference>
<comment type="caution">
    <text evidence="3">The sequence shown here is derived from an EMBL/GenBank/DDBJ whole genome shotgun (WGS) entry which is preliminary data.</text>
</comment>
<protein>
    <submittedName>
        <fullName evidence="3">Flagellar hook-length control protein FliK</fullName>
    </submittedName>
</protein>
<feature type="region of interest" description="Disordered" evidence="1">
    <location>
        <begin position="58"/>
        <end position="85"/>
    </location>
</feature>
<keyword evidence="4" id="KW-1185">Reference proteome</keyword>
<evidence type="ECO:0000313" key="4">
    <source>
        <dbReference type="Proteomes" id="UP001069090"/>
    </source>
</evidence>
<reference evidence="3 4" key="1">
    <citation type="submission" date="2022-12" db="EMBL/GenBank/DDBJ databases">
        <title>Dasania phycosphaerae sp. nov., isolated from particulate material of the south coast of Korea.</title>
        <authorList>
            <person name="Jiang Y."/>
        </authorList>
    </citation>
    <scope>NUCLEOTIDE SEQUENCE [LARGE SCALE GENOMIC DNA]</scope>
    <source>
        <strain evidence="3 4">GY-19</strain>
    </source>
</reference>
<organism evidence="3 4">
    <name type="scientific">Dasania phycosphaerae</name>
    <dbReference type="NCBI Taxonomy" id="2950436"/>
    <lineage>
        <taxon>Bacteria</taxon>
        <taxon>Pseudomonadati</taxon>
        <taxon>Pseudomonadota</taxon>
        <taxon>Gammaproteobacteria</taxon>
        <taxon>Cellvibrionales</taxon>
        <taxon>Spongiibacteraceae</taxon>
        <taxon>Dasania</taxon>
    </lineage>
</organism>
<dbReference type="Proteomes" id="UP001069090">
    <property type="component" value="Unassembled WGS sequence"/>
</dbReference>
<proteinExistence type="predicted"/>
<dbReference type="InterPro" id="IPR021136">
    <property type="entry name" value="Flagellar_hook_control-like_C"/>
</dbReference>
<dbReference type="Pfam" id="PF02120">
    <property type="entry name" value="Flg_hook"/>
    <property type="match status" value="1"/>
</dbReference>
<feature type="compositionally biased region" description="Polar residues" evidence="1">
    <location>
        <begin position="293"/>
        <end position="302"/>
    </location>
</feature>
<feature type="region of interest" description="Disordered" evidence="1">
    <location>
        <begin position="291"/>
        <end position="312"/>
    </location>
</feature>
<gene>
    <name evidence="3" type="ORF">O0V09_02830</name>
</gene>
<feature type="region of interest" description="Disordered" evidence="1">
    <location>
        <begin position="240"/>
        <end position="261"/>
    </location>
</feature>
<accession>A0A9J6RHH4</accession>
<dbReference type="AlphaFoldDB" id="A0A9J6RHH4"/>
<feature type="domain" description="Flagellar hook-length control protein-like C-terminal" evidence="2">
    <location>
        <begin position="408"/>
        <end position="487"/>
    </location>
</feature>
<keyword evidence="3" id="KW-0966">Cell projection</keyword>
<name>A0A9J6RHH4_9GAMM</name>
<evidence type="ECO:0000256" key="1">
    <source>
        <dbReference type="SAM" id="MobiDB-lite"/>
    </source>
</evidence>
<evidence type="ECO:0000259" key="2">
    <source>
        <dbReference type="Pfam" id="PF02120"/>
    </source>
</evidence>
<sequence>MSLLSNHLLNSTVSLKSASLSQSSLFKPGVIEAVVLSNSPLLENGKASSEQYQIRLQPQANNNGNNSPNNSKGEQPSANNSANSNLLNNKPLEIISKLPLIVGSKIQLQITSDNSAKIISISPQLAQPAATAKTTTNPASNTPPAASAEPAQQIIDKALRSALPQQQALKNSVALLQQLSLASDSPLPPALKQSIKSLLATIPTAQQAQDPKQLKRALLNSGPFLESKLKRLVTDHYNRSLQQRKLSPEQRAQLPSEQQYQKRDGAIIQADSKASSQQLIRQIEQLLGRPLLSATNSKPKTSSPEHETATKPLLDASLLKNPELSAAAKTSVSNSKENLDIVLQQLGRQLLASLAKTQLNQLDSLSQRSSNSAEPSTNTNAWTLEIPITQGKQVDNVEIKIQQQDSSDKQQSGRKQWQVMLNFDLHKLGKMSVELLVIGQSVSATVWSELEAAHLEVKKEIDSFRQGLEKIGVNVTKVDCKIGLPKKQLYPLQPLVDVRT</sequence>